<reference evidence="1" key="1">
    <citation type="submission" date="2024-02" db="EMBL/GenBank/DDBJ databases">
        <authorList>
            <consortium name="ELIXIR-Norway"/>
            <consortium name="Elixir Norway"/>
        </authorList>
    </citation>
    <scope>NUCLEOTIDE SEQUENCE</scope>
</reference>
<name>A0ABP0TG56_9BRYO</name>
<proteinExistence type="predicted"/>
<evidence type="ECO:0000313" key="2">
    <source>
        <dbReference type="Proteomes" id="UP001497512"/>
    </source>
</evidence>
<evidence type="ECO:0000313" key="1">
    <source>
        <dbReference type="EMBL" id="CAK9195836.1"/>
    </source>
</evidence>
<organism evidence="1 2">
    <name type="scientific">Sphagnum troendelagicum</name>
    <dbReference type="NCBI Taxonomy" id="128251"/>
    <lineage>
        <taxon>Eukaryota</taxon>
        <taxon>Viridiplantae</taxon>
        <taxon>Streptophyta</taxon>
        <taxon>Embryophyta</taxon>
        <taxon>Bryophyta</taxon>
        <taxon>Sphagnophytina</taxon>
        <taxon>Sphagnopsida</taxon>
        <taxon>Sphagnales</taxon>
        <taxon>Sphagnaceae</taxon>
        <taxon>Sphagnum</taxon>
    </lineage>
</organism>
<dbReference type="Proteomes" id="UP001497512">
    <property type="component" value="Chromosome 11"/>
</dbReference>
<accession>A0ABP0TG56</accession>
<sequence length="171" mass="19019">MPLPWVPGEVLNKPRFEDPEYWSLLVWGLQFFGDPKARPRAFLREDPNREVGACGYGDCLVRGGLNASFGCHSLEFDHSSVARGGFEDEINPFEWGAGQWLRVANPVPVFQGACTFRQRPGNAGYDGFLTLLVQSMESHSELVQAFPFLAFAFPKVLDSRASCTREGIAFA</sequence>
<protein>
    <submittedName>
        <fullName evidence="1">Uncharacterized protein</fullName>
    </submittedName>
</protein>
<keyword evidence="2" id="KW-1185">Reference proteome</keyword>
<dbReference type="EMBL" id="OZ019903">
    <property type="protein sequence ID" value="CAK9195836.1"/>
    <property type="molecule type" value="Genomic_DNA"/>
</dbReference>
<gene>
    <name evidence="1" type="ORF">CSSPTR1EN2_LOCUS3172</name>
</gene>